<accession>A0A1N7GXY4</accession>
<name>A0A1N7GXY4_9NOCA</name>
<dbReference type="Proteomes" id="UP000186218">
    <property type="component" value="Unassembled WGS sequence"/>
</dbReference>
<gene>
    <name evidence="2" type="ORF">SAMN05445060_3253</name>
</gene>
<evidence type="ECO:0000313" key="2">
    <source>
        <dbReference type="EMBL" id="SIS17390.1"/>
    </source>
</evidence>
<dbReference type="EMBL" id="FTNT01000010">
    <property type="protein sequence ID" value="SIS17390.1"/>
    <property type="molecule type" value="Genomic_DNA"/>
</dbReference>
<keyword evidence="1" id="KW-1133">Transmembrane helix</keyword>
<proteinExistence type="predicted"/>
<keyword evidence="1" id="KW-0812">Transmembrane</keyword>
<reference evidence="2 3" key="1">
    <citation type="submission" date="2017-01" db="EMBL/GenBank/DDBJ databases">
        <authorList>
            <person name="Mah S.A."/>
            <person name="Swanson W.J."/>
            <person name="Moy G.W."/>
            <person name="Vacquier V.D."/>
        </authorList>
    </citation>
    <scope>NUCLEOTIDE SEQUENCE [LARGE SCALE GENOMIC DNA]</scope>
    <source>
        <strain evidence="2 3">CPCC 203464</strain>
    </source>
</reference>
<evidence type="ECO:0000313" key="3">
    <source>
        <dbReference type="Proteomes" id="UP000186218"/>
    </source>
</evidence>
<organism evidence="2 3">
    <name type="scientific">Williamsia sterculiae</name>
    <dbReference type="NCBI Taxonomy" id="1344003"/>
    <lineage>
        <taxon>Bacteria</taxon>
        <taxon>Bacillati</taxon>
        <taxon>Actinomycetota</taxon>
        <taxon>Actinomycetes</taxon>
        <taxon>Mycobacteriales</taxon>
        <taxon>Nocardiaceae</taxon>
        <taxon>Williamsia</taxon>
    </lineage>
</organism>
<keyword evidence="1" id="KW-0472">Membrane</keyword>
<protein>
    <submittedName>
        <fullName evidence="2">Uncharacterized protein</fullName>
    </submittedName>
</protein>
<sequence length="46" mass="4919">MATSQATQYSVAGRPSTRVRVIRVMTMLASLAVIVAALLLMLLSAR</sequence>
<dbReference type="STRING" id="1344003.SAMN05445060_3253"/>
<dbReference type="RefSeq" id="WP_159441874.1">
    <property type="nucleotide sequence ID" value="NZ_FTNT01000010.1"/>
</dbReference>
<keyword evidence="3" id="KW-1185">Reference proteome</keyword>
<dbReference type="AlphaFoldDB" id="A0A1N7GXY4"/>
<evidence type="ECO:0000256" key="1">
    <source>
        <dbReference type="SAM" id="Phobius"/>
    </source>
</evidence>
<feature type="transmembrane region" description="Helical" evidence="1">
    <location>
        <begin position="21"/>
        <end position="43"/>
    </location>
</feature>